<reference evidence="2" key="1">
    <citation type="submission" date="2023-06" db="EMBL/GenBank/DDBJ databases">
        <title>Genome-scale phylogeny and comparative genomics of the fungal order Sordariales.</title>
        <authorList>
            <consortium name="Lawrence Berkeley National Laboratory"/>
            <person name="Hensen N."/>
            <person name="Bonometti L."/>
            <person name="Westerberg I."/>
            <person name="Brannstrom I.O."/>
            <person name="Guillou S."/>
            <person name="Cros-Aarteil S."/>
            <person name="Calhoun S."/>
            <person name="Haridas S."/>
            <person name="Kuo A."/>
            <person name="Mondo S."/>
            <person name="Pangilinan J."/>
            <person name="Riley R."/>
            <person name="Labutti K."/>
            <person name="Andreopoulos B."/>
            <person name="Lipzen A."/>
            <person name="Chen C."/>
            <person name="Yanf M."/>
            <person name="Daum C."/>
            <person name="Ng V."/>
            <person name="Clum A."/>
            <person name="Steindorff A."/>
            <person name="Ohm R."/>
            <person name="Martin F."/>
            <person name="Silar P."/>
            <person name="Natvig D."/>
            <person name="Lalanne C."/>
            <person name="Gautier V."/>
            <person name="Ament-Velasquez S.L."/>
            <person name="Kruys A."/>
            <person name="Hutchinson M.I."/>
            <person name="Powell A.J."/>
            <person name="Barry K."/>
            <person name="Miller A.N."/>
            <person name="Grigoriev I.V."/>
            <person name="Debuchy R."/>
            <person name="Gladieux P."/>
            <person name="Thoren M.H."/>
            <person name="Johannesson H."/>
        </authorList>
    </citation>
    <scope>NUCLEOTIDE SEQUENCE</scope>
    <source>
        <strain evidence="2">CBS 606.72</strain>
    </source>
</reference>
<keyword evidence="3" id="KW-1185">Reference proteome</keyword>
<evidence type="ECO:0000313" key="2">
    <source>
        <dbReference type="EMBL" id="KAK0632506.1"/>
    </source>
</evidence>
<keyword evidence="1" id="KW-0812">Transmembrane</keyword>
<sequence length="237" mass="27286">MITFTTARRSFFAAVTCLAVYSWILWHRCYPFDYLRTFIVGGWAFIWVLEARMWKKDRVSPLSPGLKALFTCFARSSLMRNDVHQDVARRDERSRRHLAPQHLRALWDLLEACAQAQPRLQLNALRPGFERAVRDLEEARRDLILEGEPLRRIARLLERATGILEGSLSLEETNQPQVPVEVRNPNFYRISSLPPFPFLVCPRVLVHRSHLKATGLLGKHPTCSTGEWKIVGGVVES</sequence>
<protein>
    <submittedName>
        <fullName evidence="2">Uncharacterized protein</fullName>
    </submittedName>
</protein>
<name>A0AA39XEJ6_9PEZI</name>
<feature type="transmembrane region" description="Helical" evidence="1">
    <location>
        <begin position="32"/>
        <end position="49"/>
    </location>
</feature>
<evidence type="ECO:0000256" key="1">
    <source>
        <dbReference type="SAM" id="Phobius"/>
    </source>
</evidence>
<keyword evidence="1" id="KW-0472">Membrane</keyword>
<evidence type="ECO:0000313" key="3">
    <source>
        <dbReference type="Proteomes" id="UP001175000"/>
    </source>
</evidence>
<gene>
    <name evidence="2" type="ORF">B0T14DRAFT_34941</name>
</gene>
<dbReference type="EMBL" id="JAULSU010000001">
    <property type="protein sequence ID" value="KAK0632506.1"/>
    <property type="molecule type" value="Genomic_DNA"/>
</dbReference>
<keyword evidence="1" id="KW-1133">Transmembrane helix</keyword>
<organism evidence="2 3">
    <name type="scientific">Immersiella caudata</name>
    <dbReference type="NCBI Taxonomy" id="314043"/>
    <lineage>
        <taxon>Eukaryota</taxon>
        <taxon>Fungi</taxon>
        <taxon>Dikarya</taxon>
        <taxon>Ascomycota</taxon>
        <taxon>Pezizomycotina</taxon>
        <taxon>Sordariomycetes</taxon>
        <taxon>Sordariomycetidae</taxon>
        <taxon>Sordariales</taxon>
        <taxon>Lasiosphaeriaceae</taxon>
        <taxon>Immersiella</taxon>
    </lineage>
</organism>
<feature type="transmembrane region" description="Helical" evidence="1">
    <location>
        <begin position="7"/>
        <end position="26"/>
    </location>
</feature>
<dbReference type="AlphaFoldDB" id="A0AA39XEJ6"/>
<comment type="caution">
    <text evidence="2">The sequence shown here is derived from an EMBL/GenBank/DDBJ whole genome shotgun (WGS) entry which is preliminary data.</text>
</comment>
<accession>A0AA39XEJ6</accession>
<dbReference type="Proteomes" id="UP001175000">
    <property type="component" value="Unassembled WGS sequence"/>
</dbReference>
<proteinExistence type="predicted"/>